<reference evidence="1 2" key="1">
    <citation type="submission" date="2020-08" db="EMBL/GenBank/DDBJ databases">
        <title>Genomic Encyclopedia of Type Strains, Phase IV (KMG-IV): sequencing the most valuable type-strain genomes for metagenomic binning, comparative biology and taxonomic classification.</title>
        <authorList>
            <person name="Goeker M."/>
        </authorList>
    </citation>
    <scope>NUCLEOTIDE SEQUENCE [LARGE SCALE GENOMIC DNA]</scope>
    <source>
        <strain evidence="1 2">DSM 102255</strain>
    </source>
</reference>
<dbReference type="InterPro" id="IPR004165">
    <property type="entry name" value="CoA_trans_fam_I"/>
</dbReference>
<dbReference type="AlphaFoldDB" id="A0A841J2X4"/>
<dbReference type="PANTHER" id="PTHR43293">
    <property type="entry name" value="ACETATE COA-TRANSFERASE YDIF"/>
    <property type="match status" value="1"/>
</dbReference>
<dbReference type="RefSeq" id="WP_184077497.1">
    <property type="nucleotide sequence ID" value="NZ_JACIJP010000001.1"/>
</dbReference>
<dbReference type="EC" id="2.8.3.12" evidence="1"/>
<keyword evidence="1" id="KW-0808">Transferase</keyword>
<comment type="caution">
    <text evidence="1">The sequence shown here is derived from an EMBL/GenBank/DDBJ whole genome shotgun (WGS) entry which is preliminary data.</text>
</comment>
<evidence type="ECO:0000313" key="2">
    <source>
        <dbReference type="Proteomes" id="UP000552700"/>
    </source>
</evidence>
<dbReference type="Gene3D" id="3.40.1080.10">
    <property type="entry name" value="Glutaconate Coenzyme A-transferase"/>
    <property type="match status" value="1"/>
</dbReference>
<dbReference type="EMBL" id="JACIJP010000001">
    <property type="protein sequence ID" value="MBB6122965.1"/>
    <property type="molecule type" value="Genomic_DNA"/>
</dbReference>
<dbReference type="SUPFAM" id="SSF100950">
    <property type="entry name" value="NagB/RpiA/CoA transferase-like"/>
    <property type="match status" value="1"/>
</dbReference>
<dbReference type="GO" id="GO:0018730">
    <property type="term" value="F:glutaconate CoA-transferase activity"/>
    <property type="evidence" value="ECO:0007669"/>
    <property type="project" value="UniProtKB-EC"/>
</dbReference>
<dbReference type="InterPro" id="IPR037171">
    <property type="entry name" value="NagB/RpiA_transferase-like"/>
</dbReference>
<name>A0A841J2X4_9SPHN</name>
<dbReference type="Pfam" id="PF01144">
    <property type="entry name" value="CoA_trans"/>
    <property type="match status" value="1"/>
</dbReference>
<proteinExistence type="predicted"/>
<organism evidence="1 2">
    <name type="scientific">Sphingobium subterraneum</name>
    <dbReference type="NCBI Taxonomy" id="627688"/>
    <lineage>
        <taxon>Bacteria</taxon>
        <taxon>Pseudomonadati</taxon>
        <taxon>Pseudomonadota</taxon>
        <taxon>Alphaproteobacteria</taxon>
        <taxon>Sphingomonadales</taxon>
        <taxon>Sphingomonadaceae</taxon>
        <taxon>Sphingobium</taxon>
    </lineage>
</organism>
<dbReference type="PANTHER" id="PTHR43293:SF3">
    <property type="entry name" value="CHOLESTEROL RING-CLEAVING HYDROLASE IPDB SUBUNIT"/>
    <property type="match status" value="1"/>
</dbReference>
<evidence type="ECO:0000313" key="1">
    <source>
        <dbReference type="EMBL" id="MBB6122965.1"/>
    </source>
</evidence>
<dbReference type="Proteomes" id="UP000552700">
    <property type="component" value="Unassembled WGS sequence"/>
</dbReference>
<gene>
    <name evidence="1" type="ORF">FHS92_000672</name>
</gene>
<protein>
    <submittedName>
        <fullName evidence="1">Glutaconate CoA-transferase subunit B</fullName>
        <ecNumber evidence="1">2.8.3.12</ecNumber>
    </submittedName>
</protein>
<sequence>MDPDVVTFVGFHWPMVMARVARRLHAPAMTIVYENGIVEDRITPVFPTSPCDLVAADGATMCAGSVDALYMWLGAGRVGMTMLEAAIVDRHGNINTTAVGPYKKPLVRLPGSGGGTELGSMGRGLLLVSASTNSRSYPDCVDYITSPGYLGGRSQRSSLGYKPGTGPQRLVNPLGLFGFNEAGELFPTAVHPGVTVDDVRACFGWPIAVPDTLNVLPEPNADELAIVREELEHARERAYLLPQD</sequence>
<keyword evidence="2" id="KW-1185">Reference proteome</keyword>
<accession>A0A841J2X4</accession>